<keyword evidence="1" id="KW-0472">Membrane</keyword>
<keyword evidence="1" id="KW-1133">Transmembrane helix</keyword>
<sequence length="495" mass="58058">MNILSTMFNSVFNMTRLGVILFLVILIGRYMLSRFPKIYSYILWAALFIRLIIPINLNIHPSSFTLKIFNKPINTDIIKNLGNDKTREYISSNLNIEAFDLSRNKIEYILWIAIILWVIGIIILSIHTIISYIKMKRKISTATLIRDNVYETDKIESPFVFGIIRPKIYLPLGISEREQQYLIHHEEVHIRRCDYIIKQIYFITVIIHWFNPIVWKAFELMTQDMEMSCDERVMKDFKYDIKIEYSNSLLEFARTSSLDLVCPLAFGENHAKKRIENILKYKKMVYKMPKIILIGFVFWAVFFISNPTASQIYDEDPLSLGQMSVDYTAKDSEIDYMYDKNLFYIRESIANFKSTGEVQNIYVFNIKSIENNIVVGFVDHTTDGKSGVCVFEKDKDKLKPLYIEFGKMYIRHNDYDIMGGSFVIDYGKNLDKKALVTLSNGITCIKSNVYLDKKVVETKETTLNEPDMTIIDLSKYNYKDLSFEYFDWNGNKINM</sequence>
<reference evidence="3" key="1">
    <citation type="submission" date="2019-11" db="EMBL/GenBank/DDBJ databases">
        <authorList>
            <person name="Feng L."/>
        </authorList>
    </citation>
    <scope>NUCLEOTIDE SEQUENCE</scope>
    <source>
        <strain evidence="3">IbartlettiiLFYP30</strain>
    </source>
</reference>
<dbReference type="CDD" id="cd07341">
    <property type="entry name" value="M56_BlaR1_MecR1_like"/>
    <property type="match status" value="1"/>
</dbReference>
<accession>A0A6N3CMC3</accession>
<dbReference type="PANTHER" id="PTHR34978:SF3">
    <property type="entry name" value="SLR0241 PROTEIN"/>
    <property type="match status" value="1"/>
</dbReference>
<dbReference type="PANTHER" id="PTHR34978">
    <property type="entry name" value="POSSIBLE SENSOR-TRANSDUCER PROTEIN BLAR"/>
    <property type="match status" value="1"/>
</dbReference>
<feature type="domain" description="Peptidase M56" evidence="2">
    <location>
        <begin position="12"/>
        <end position="278"/>
    </location>
</feature>
<dbReference type="EMBL" id="CACRUE010000030">
    <property type="protein sequence ID" value="VYU16684.1"/>
    <property type="molecule type" value="Genomic_DNA"/>
</dbReference>
<feature type="transmembrane region" description="Helical" evidence="1">
    <location>
        <begin position="38"/>
        <end position="57"/>
    </location>
</feature>
<gene>
    <name evidence="3" type="primary">blaR1</name>
    <name evidence="3" type="ORF">IBLFYP30_01906</name>
</gene>
<name>A0A6N3CMC3_9FIRM</name>
<evidence type="ECO:0000259" key="2">
    <source>
        <dbReference type="Pfam" id="PF05569"/>
    </source>
</evidence>
<dbReference type="InterPro" id="IPR008756">
    <property type="entry name" value="Peptidase_M56"/>
</dbReference>
<organism evidence="3">
    <name type="scientific">Intestinibacter bartlettii</name>
    <dbReference type="NCBI Taxonomy" id="261299"/>
    <lineage>
        <taxon>Bacteria</taxon>
        <taxon>Bacillati</taxon>
        <taxon>Bacillota</taxon>
        <taxon>Clostridia</taxon>
        <taxon>Peptostreptococcales</taxon>
        <taxon>Peptostreptococcaceae</taxon>
        <taxon>Intestinibacter</taxon>
    </lineage>
</organism>
<proteinExistence type="predicted"/>
<feature type="transmembrane region" description="Helical" evidence="1">
    <location>
        <begin position="291"/>
        <end position="309"/>
    </location>
</feature>
<keyword evidence="1" id="KW-0812">Transmembrane</keyword>
<dbReference type="InterPro" id="IPR052173">
    <property type="entry name" value="Beta-lactam_resp_regulator"/>
</dbReference>
<feature type="transmembrane region" description="Helical" evidence="1">
    <location>
        <begin position="108"/>
        <end position="130"/>
    </location>
</feature>
<dbReference type="RefSeq" id="WP_024038036.1">
    <property type="nucleotide sequence ID" value="NZ_CACRUE010000030.1"/>
</dbReference>
<evidence type="ECO:0000313" key="3">
    <source>
        <dbReference type="EMBL" id="VYU16684.1"/>
    </source>
</evidence>
<dbReference type="AlphaFoldDB" id="A0A6N3CMC3"/>
<dbReference type="Pfam" id="PF05569">
    <property type="entry name" value="Peptidase_M56"/>
    <property type="match status" value="1"/>
</dbReference>
<protein>
    <submittedName>
        <fullName evidence="3">Regulatory protein BlaR1</fullName>
    </submittedName>
</protein>
<feature type="transmembrane region" description="Helical" evidence="1">
    <location>
        <begin position="6"/>
        <end position="26"/>
    </location>
</feature>
<evidence type="ECO:0000256" key="1">
    <source>
        <dbReference type="SAM" id="Phobius"/>
    </source>
</evidence>